<comment type="caution">
    <text evidence="1">The sequence shown here is derived from an EMBL/GenBank/DDBJ whole genome shotgun (WGS) entry which is preliminary data.</text>
</comment>
<accession>A0A1C2EFC4</accession>
<evidence type="ECO:0000313" key="1">
    <source>
        <dbReference type="EMBL" id="OCX25818.1"/>
    </source>
</evidence>
<dbReference type="Proteomes" id="UP000095143">
    <property type="component" value="Unassembled WGS sequence"/>
</dbReference>
<dbReference type="OrthoDB" id="7032259at2"/>
<protein>
    <submittedName>
        <fullName evidence="1">Uncharacterized protein</fullName>
    </submittedName>
</protein>
<name>A0A1C2EFC4_9PSED</name>
<reference evidence="1 2" key="1">
    <citation type="submission" date="2016-08" db="EMBL/GenBank/DDBJ databases">
        <title>Whole genome sequence of Pseudomonas graminis strain UASWS1507, a potential biological control agent for agriculture.</title>
        <authorList>
            <person name="Crovadore J."/>
            <person name="Calmin G."/>
            <person name="Chablais R."/>
            <person name="Cochard B."/>
            <person name="Lefort F."/>
        </authorList>
    </citation>
    <scope>NUCLEOTIDE SEQUENCE [LARGE SCALE GENOMIC DNA]</scope>
    <source>
        <strain evidence="1 2">UASWS1507</strain>
    </source>
</reference>
<gene>
    <name evidence="1" type="ORF">BBI10_00785</name>
</gene>
<dbReference type="EMBL" id="MDEN01000043">
    <property type="protein sequence ID" value="OCX25818.1"/>
    <property type="molecule type" value="Genomic_DNA"/>
</dbReference>
<proteinExistence type="predicted"/>
<evidence type="ECO:0000313" key="2">
    <source>
        <dbReference type="Proteomes" id="UP000095143"/>
    </source>
</evidence>
<dbReference type="RefSeq" id="WP_065986122.1">
    <property type="nucleotide sequence ID" value="NZ_JBMVGJ010000024.1"/>
</dbReference>
<sequence length="116" mass="13518">MFVIPLDLGASEAMQAMMVYSNVLYPQRVRYFFYICKEQLQGRCRKDLVMRLDKVMDVALVQSGEWHSRLTMVLREALELGALHRADHDFFLAQLGHCTPRRHEKPPIRGLQRTGN</sequence>
<dbReference type="AlphaFoldDB" id="A0A1C2EFC4"/>
<organism evidence="1 2">
    <name type="scientific">Pseudomonas graminis</name>
    <dbReference type="NCBI Taxonomy" id="158627"/>
    <lineage>
        <taxon>Bacteria</taxon>
        <taxon>Pseudomonadati</taxon>
        <taxon>Pseudomonadota</taxon>
        <taxon>Gammaproteobacteria</taxon>
        <taxon>Pseudomonadales</taxon>
        <taxon>Pseudomonadaceae</taxon>
        <taxon>Pseudomonas</taxon>
    </lineage>
</organism>